<dbReference type="OrthoDB" id="6672593at2"/>
<reference evidence="1" key="1">
    <citation type="journal article" date="2014" name="Int. J. Syst. Evol. Microbiol.">
        <title>Complete genome of a new Firmicutes species belonging to the dominant human colonic microbiota ('Ruminococcus bicirculans') reveals two chromosomes and a selective capacity to utilize plant glucans.</title>
        <authorList>
            <consortium name="NISC Comparative Sequencing Program"/>
            <person name="Wegmann U."/>
            <person name="Louis P."/>
            <person name="Goesmann A."/>
            <person name="Henrissat B."/>
            <person name="Duncan S.H."/>
            <person name="Flint H.J."/>
        </authorList>
    </citation>
    <scope>NUCLEOTIDE SEQUENCE</scope>
    <source>
        <strain evidence="1">KCTC 62575</strain>
    </source>
</reference>
<proteinExistence type="predicted"/>
<dbReference type="InterPro" id="IPR046611">
    <property type="entry name" value="DUF6670"/>
</dbReference>
<dbReference type="Pfam" id="PF20375">
    <property type="entry name" value="DUF6670"/>
    <property type="match status" value="1"/>
</dbReference>
<dbReference type="EMBL" id="PYIX02000011">
    <property type="protein sequence ID" value="RFC83928.1"/>
    <property type="molecule type" value="Genomic_DNA"/>
</dbReference>
<dbReference type="Proteomes" id="UP001595455">
    <property type="component" value="Unassembled WGS sequence"/>
</dbReference>
<accession>A0A371YR41</accession>
<gene>
    <name evidence="1" type="ORF">ACFODO_11640</name>
    <name evidence="2" type="ORF">C9E89_008995</name>
</gene>
<sequence length="364" mass="41314">MQLINSQIQPKTFKEKTDAGIARLAARLVGAVTAERQPHLPQQANLNAHGQHPFYRSTHYGIMIPDLPEPYRYLSFAAIVGYVGFPITDVQAGLSALGKADTASLVHGTALSTTEEAYQTYSIQQDLRFSQEPFSVSFGQQSSLSSLGDDYLLRTLRDDLTVELTLRPQQALTWFAHSTLYRHFSQLICYKGHITQQDKTVAVQGMGTLEHWNAVATSTLRQPWITQHVQLPVKVFTYQVVNLNAQEQILLVFIAYEQQPILTSAYYRNIQGQSLQYDGEIIFKVTKNFEQALTSPDGDQIFPPQNFYWQIHHQKQLVAEIFATVDTPYCFGLGAGYVTAYQWHGSYKNQKMTGRGYMEFIDRR</sequence>
<protein>
    <submittedName>
        <fullName evidence="1">DUF6670 family protein</fullName>
    </submittedName>
</protein>
<dbReference type="SUPFAM" id="SSF159245">
    <property type="entry name" value="AttH-like"/>
    <property type="match status" value="1"/>
</dbReference>
<dbReference type="AlphaFoldDB" id="A0A371YR41"/>
<dbReference type="Proteomes" id="UP000240957">
    <property type="component" value="Unassembled WGS sequence"/>
</dbReference>
<evidence type="ECO:0000313" key="3">
    <source>
        <dbReference type="Proteomes" id="UP000240957"/>
    </source>
</evidence>
<evidence type="ECO:0000313" key="4">
    <source>
        <dbReference type="Proteomes" id="UP001595455"/>
    </source>
</evidence>
<organism evidence="2 3">
    <name type="scientific">Acinetobacter sichuanensis</name>
    <dbReference type="NCBI Taxonomy" id="2136183"/>
    <lineage>
        <taxon>Bacteria</taxon>
        <taxon>Pseudomonadati</taxon>
        <taxon>Pseudomonadota</taxon>
        <taxon>Gammaproteobacteria</taxon>
        <taxon>Moraxellales</taxon>
        <taxon>Moraxellaceae</taxon>
        <taxon>Acinetobacter</taxon>
    </lineage>
</organism>
<dbReference type="EMBL" id="JBHRSF010000044">
    <property type="protein sequence ID" value="MFC2995911.1"/>
    <property type="molecule type" value="Genomic_DNA"/>
</dbReference>
<evidence type="ECO:0000313" key="1">
    <source>
        <dbReference type="EMBL" id="MFC2995911.1"/>
    </source>
</evidence>
<reference evidence="4" key="3">
    <citation type="journal article" date="2019" name="Int. J. Syst. Evol. Microbiol.">
        <title>The Global Catalogue of Microorganisms (GCM) 10K type strain sequencing project: providing services to taxonomists for standard genome sequencing and annotation.</title>
        <authorList>
            <consortium name="The Broad Institute Genomics Platform"/>
            <consortium name="The Broad Institute Genome Sequencing Center for Infectious Disease"/>
            <person name="Wu L."/>
            <person name="Ma J."/>
        </authorList>
    </citation>
    <scope>NUCLEOTIDE SEQUENCE [LARGE SCALE GENOMIC DNA]</scope>
    <source>
        <strain evidence="4">KCTC 62575</strain>
    </source>
</reference>
<comment type="caution">
    <text evidence="2">The sequence shown here is derived from an EMBL/GenBank/DDBJ whole genome shotgun (WGS) entry which is preliminary data.</text>
</comment>
<evidence type="ECO:0000313" key="2">
    <source>
        <dbReference type="EMBL" id="RFC83928.1"/>
    </source>
</evidence>
<reference evidence="1" key="4">
    <citation type="submission" date="2024-09" db="EMBL/GenBank/DDBJ databases">
        <authorList>
            <person name="Sun Q."/>
            <person name="Mori K."/>
        </authorList>
    </citation>
    <scope>NUCLEOTIDE SEQUENCE</scope>
    <source>
        <strain evidence="1">KCTC 62575</strain>
    </source>
</reference>
<dbReference type="RefSeq" id="WP_107007915.1">
    <property type="nucleotide sequence ID" value="NZ_JBHRSF010000044.1"/>
</dbReference>
<reference evidence="2 3" key="2">
    <citation type="submission" date="2018-08" db="EMBL/GenBank/DDBJ databases">
        <title>The draft genome of Acinetobacter sichuanensis strain WCHAc060041.</title>
        <authorList>
            <person name="Qin J."/>
            <person name="Feng Y."/>
            <person name="Zong Z."/>
        </authorList>
    </citation>
    <scope>NUCLEOTIDE SEQUENCE [LARGE SCALE GENOMIC DNA]</scope>
    <source>
        <strain evidence="2 3">WCHAc060041</strain>
    </source>
</reference>
<keyword evidence="4" id="KW-1185">Reference proteome</keyword>
<name>A0A371YR41_9GAMM</name>